<evidence type="ECO:0000256" key="2">
    <source>
        <dbReference type="SAM" id="Phobius"/>
    </source>
</evidence>
<organism evidence="3 4">
    <name type="scientific">Strongylocentrotus purpuratus</name>
    <name type="common">Purple sea urchin</name>
    <dbReference type="NCBI Taxonomy" id="7668"/>
    <lineage>
        <taxon>Eukaryota</taxon>
        <taxon>Metazoa</taxon>
        <taxon>Echinodermata</taxon>
        <taxon>Eleutherozoa</taxon>
        <taxon>Echinozoa</taxon>
        <taxon>Echinoidea</taxon>
        <taxon>Euechinoidea</taxon>
        <taxon>Echinacea</taxon>
        <taxon>Camarodonta</taxon>
        <taxon>Echinidea</taxon>
        <taxon>Strongylocentrotidae</taxon>
        <taxon>Strongylocentrotus</taxon>
    </lineage>
</organism>
<keyword evidence="2" id="KW-0472">Membrane</keyword>
<dbReference type="OrthoDB" id="10611675at2759"/>
<name>A0A7M7PPG0_STRPU</name>
<dbReference type="InParanoid" id="A0A7M7PPG0"/>
<keyword evidence="2" id="KW-1133">Transmembrane helix</keyword>
<keyword evidence="4" id="KW-1185">Reference proteome</keyword>
<evidence type="ECO:0000313" key="4">
    <source>
        <dbReference type="Proteomes" id="UP000007110"/>
    </source>
</evidence>
<feature type="transmembrane region" description="Helical" evidence="2">
    <location>
        <begin position="250"/>
        <end position="272"/>
    </location>
</feature>
<dbReference type="GeneID" id="100892638"/>
<feature type="compositionally biased region" description="Polar residues" evidence="1">
    <location>
        <begin position="203"/>
        <end position="231"/>
    </location>
</feature>
<feature type="region of interest" description="Disordered" evidence="1">
    <location>
        <begin position="276"/>
        <end position="298"/>
    </location>
</feature>
<proteinExistence type="predicted"/>
<reference evidence="4" key="1">
    <citation type="submission" date="2015-02" db="EMBL/GenBank/DDBJ databases">
        <title>Genome sequencing for Strongylocentrotus purpuratus.</title>
        <authorList>
            <person name="Murali S."/>
            <person name="Liu Y."/>
            <person name="Vee V."/>
            <person name="English A."/>
            <person name="Wang M."/>
            <person name="Skinner E."/>
            <person name="Han Y."/>
            <person name="Muzny D.M."/>
            <person name="Worley K.C."/>
            <person name="Gibbs R.A."/>
        </authorList>
    </citation>
    <scope>NUCLEOTIDE SEQUENCE</scope>
</reference>
<reference evidence="3" key="2">
    <citation type="submission" date="2021-01" db="UniProtKB">
        <authorList>
            <consortium name="EnsemblMetazoa"/>
        </authorList>
    </citation>
    <scope>IDENTIFICATION</scope>
</reference>
<dbReference type="RefSeq" id="XP_030854793.1">
    <property type="nucleotide sequence ID" value="XM_030998933.1"/>
</dbReference>
<dbReference type="RefSeq" id="XP_030854792.1">
    <property type="nucleotide sequence ID" value="XM_030998932.1"/>
</dbReference>
<protein>
    <submittedName>
        <fullName evidence="3">Uncharacterized protein</fullName>
    </submittedName>
</protein>
<dbReference type="Proteomes" id="UP000007110">
    <property type="component" value="Unassembled WGS sequence"/>
</dbReference>
<evidence type="ECO:0000256" key="1">
    <source>
        <dbReference type="SAM" id="MobiDB-lite"/>
    </source>
</evidence>
<dbReference type="KEGG" id="spu:100892638"/>
<keyword evidence="2" id="KW-0812">Transmembrane</keyword>
<accession>A0A7M7PPG0</accession>
<dbReference type="OMA" id="MERIHWI"/>
<dbReference type="EnsemblMetazoa" id="XM_030998932">
    <property type="protein sequence ID" value="XP_030854792"/>
    <property type="gene ID" value="LOC100892638"/>
</dbReference>
<evidence type="ECO:0000313" key="3">
    <source>
        <dbReference type="EnsemblMetazoa" id="XP_030854793"/>
    </source>
</evidence>
<sequence length="312" mass="32667">MERVLWIYMPFLLGTLFTITGYVTGFPVNSTDIVTDLIEVQSTTANVSESSTAQPLLQYSVTNLPKVPTSLPNENGDALNLTGKATSLPLTLAATSTPVATTTTSPATTTTPTLTITAIPATTTTPMPVVTILEAIATSPHTVSPVHLTTKVVTTALPTTTTLHPATTALTSTTLHTTTQPTTIKTTATQPFSPVHETTLQVARTPTASTPQEASTTASKSTNIPDNQTTKESGDWSIIGITSNSFTGKILLPIAVGGALSVVIIAIAYCYCSRRGGSRGGSSKSSRNGVQVHRMTSNDRVMLLADSSEDEF</sequence>
<feature type="region of interest" description="Disordered" evidence="1">
    <location>
        <begin position="203"/>
        <end position="234"/>
    </location>
</feature>
<dbReference type="AlphaFoldDB" id="A0A7M7PPG0"/>
<dbReference type="EnsemblMetazoa" id="XM_030998933">
    <property type="protein sequence ID" value="XP_030854793"/>
    <property type="gene ID" value="LOC100892638"/>
</dbReference>